<dbReference type="InterPro" id="IPR022955">
    <property type="entry name" value="GMP_synthase"/>
</dbReference>
<keyword evidence="6 9" id="KW-0658">Purine biosynthesis</keyword>
<feature type="binding site" evidence="10">
    <location>
        <begin position="232"/>
        <end position="238"/>
    </location>
    <ligand>
        <name>ATP</name>
        <dbReference type="ChEBI" id="CHEBI:30616"/>
    </ligand>
</feature>
<dbReference type="InterPro" id="IPR017926">
    <property type="entry name" value="GATASE"/>
</dbReference>
<dbReference type="InterPro" id="IPR022310">
    <property type="entry name" value="NAD/GMP_synthase"/>
</dbReference>
<keyword evidence="3 9" id="KW-0436">Ligase</keyword>
<dbReference type="PROSITE" id="PS51273">
    <property type="entry name" value="GATASE_TYPE_1"/>
    <property type="match status" value="1"/>
</dbReference>
<dbReference type="FunFam" id="3.40.50.880:FF:000001">
    <property type="entry name" value="GMP synthase [glutamine-hydrolyzing]"/>
    <property type="match status" value="1"/>
</dbReference>
<dbReference type="AlphaFoldDB" id="A0A949JB66"/>
<proteinExistence type="inferred from homology"/>
<feature type="active site" evidence="9">
    <location>
        <position position="178"/>
    </location>
</feature>
<dbReference type="PRINTS" id="PR00097">
    <property type="entry name" value="ANTSNTHASEII"/>
</dbReference>
<evidence type="ECO:0000256" key="3">
    <source>
        <dbReference type="ARBA" id="ARBA00022598"/>
    </source>
</evidence>
<dbReference type="FunFam" id="3.30.300.10:FF:000002">
    <property type="entry name" value="GMP synthase [glutamine-hydrolyzing]"/>
    <property type="match status" value="1"/>
</dbReference>
<dbReference type="Pfam" id="PF00958">
    <property type="entry name" value="GMP_synt_C"/>
    <property type="match status" value="1"/>
</dbReference>
<dbReference type="Gene3D" id="3.40.50.620">
    <property type="entry name" value="HUPs"/>
    <property type="match status" value="1"/>
</dbReference>
<dbReference type="SUPFAM" id="SSF52317">
    <property type="entry name" value="Class I glutamine amidotransferase-like"/>
    <property type="match status" value="1"/>
</dbReference>
<evidence type="ECO:0000256" key="8">
    <source>
        <dbReference type="ARBA" id="ARBA00022962"/>
    </source>
</evidence>
<dbReference type="PRINTS" id="PR00096">
    <property type="entry name" value="GATASE"/>
</dbReference>
<feature type="active site" description="Nucleophile" evidence="9">
    <location>
        <position position="90"/>
    </location>
</feature>
<keyword evidence="8 9" id="KW-0315">Glutamine amidotransferase</keyword>
<dbReference type="NCBIfam" id="NF000848">
    <property type="entry name" value="PRK00074.1"/>
    <property type="match status" value="1"/>
</dbReference>
<evidence type="ECO:0000313" key="12">
    <source>
        <dbReference type="EMBL" id="MBU7596837.1"/>
    </source>
</evidence>
<dbReference type="InterPro" id="IPR029062">
    <property type="entry name" value="Class_I_gatase-like"/>
</dbReference>
<dbReference type="CDD" id="cd01997">
    <property type="entry name" value="GMP_synthase_C"/>
    <property type="match status" value="1"/>
</dbReference>
<accession>A0A949JB66</accession>
<evidence type="ECO:0000256" key="10">
    <source>
        <dbReference type="PROSITE-ProRule" id="PRU00886"/>
    </source>
</evidence>
<evidence type="ECO:0000256" key="7">
    <source>
        <dbReference type="ARBA" id="ARBA00022840"/>
    </source>
</evidence>
<dbReference type="EC" id="6.3.5.2" evidence="9"/>
<evidence type="ECO:0000256" key="2">
    <source>
        <dbReference type="ARBA" id="ARBA00005153"/>
    </source>
</evidence>
<dbReference type="PANTHER" id="PTHR11922:SF2">
    <property type="entry name" value="GMP SYNTHASE [GLUTAMINE-HYDROLYZING]"/>
    <property type="match status" value="1"/>
</dbReference>
<dbReference type="GO" id="GO:0005524">
    <property type="term" value="F:ATP binding"/>
    <property type="evidence" value="ECO:0007669"/>
    <property type="project" value="UniProtKB-UniRule"/>
</dbReference>
<keyword evidence="4 9" id="KW-0547">Nucleotide-binding</keyword>
<dbReference type="GO" id="GO:0005829">
    <property type="term" value="C:cytosol"/>
    <property type="evidence" value="ECO:0007669"/>
    <property type="project" value="TreeGrafter"/>
</dbReference>
<dbReference type="GO" id="GO:0003921">
    <property type="term" value="F:GMP synthase activity"/>
    <property type="evidence" value="ECO:0007669"/>
    <property type="project" value="InterPro"/>
</dbReference>
<comment type="function">
    <text evidence="1 9">Catalyzes the synthesis of GMP from XMP.</text>
</comment>
<dbReference type="Gene3D" id="3.30.300.10">
    <property type="match status" value="1"/>
</dbReference>
<keyword evidence="5 9" id="KW-0332">GMP biosynthesis</keyword>
<dbReference type="PRINTS" id="PR00099">
    <property type="entry name" value="CPSGATASE"/>
</dbReference>
<dbReference type="InterPro" id="IPR025777">
    <property type="entry name" value="GMPS_ATP_PPase_dom"/>
</dbReference>
<evidence type="ECO:0000256" key="9">
    <source>
        <dbReference type="HAMAP-Rule" id="MF_00344"/>
    </source>
</evidence>
<protein>
    <recommendedName>
        <fullName evidence="9">GMP synthase [glutamine-hydrolyzing]</fullName>
        <ecNumber evidence="9">6.3.5.2</ecNumber>
    </recommendedName>
    <alternativeName>
        <fullName evidence="9">GMP synthetase</fullName>
    </alternativeName>
    <alternativeName>
        <fullName evidence="9">Glutamine amidotransferase</fullName>
    </alternativeName>
</protein>
<comment type="caution">
    <text evidence="12">The sequence shown here is derived from an EMBL/GenBank/DDBJ whole genome shotgun (WGS) entry which is preliminary data.</text>
</comment>
<feature type="domain" description="GMPS ATP-PPase" evidence="11">
    <location>
        <begin position="205"/>
        <end position="403"/>
    </location>
</feature>
<name>A0A949JB66_9ACTN</name>
<sequence length="529" mass="56884">MASNAAASSAPDTVLVVDFGAQYAQLIARRVREARVFSEIVPSTMPVAEMLAKKPKAIILSGGPSSVYAEQAPTLDRALFEAGVPVFGMCYGFQLMAQLLGGTVDNSGAREYGRTELHVGRAGSTLFEGTPTEQQVWMSHGDACSAAPEGFAVTASTDVVPVAAFENDEKKLYGVQYHPEVLHSTHGQQVLEHFLYRGAGIEPSWTTGSIVEEQVAAIRDRVGDKRAICGLSGGVDSAVAAALVQKAVGSQLTCVYVDHGLMRKGETEQVEKDFVAATGVQLKVVDAEERFLAALAGVSDPEQKRKIIGREFIRVFEQAQAELVAEAGEEGAEVAFLVQGTLYPDVVESGGGTGTANIKSHHNVGGLPEDLEFELVEPLRQLFKDEVRMVGQELGLPEEIVQRQPFPGPGLGIRIIGEVTRDRLDLLREADAIAREELTAAGLDRDIWQCPVVLLADVRSVGVQGDGRTYGHPIVLRPVSSEDAMTADWSRLPYDVLAKISTRITNEVADVNRVAVDITSKPPGTIEWE</sequence>
<evidence type="ECO:0000259" key="11">
    <source>
        <dbReference type="PROSITE" id="PS51553"/>
    </source>
</evidence>
<evidence type="ECO:0000256" key="5">
    <source>
        <dbReference type="ARBA" id="ARBA00022749"/>
    </source>
</evidence>
<dbReference type="Pfam" id="PF02540">
    <property type="entry name" value="NAD_synthase"/>
    <property type="match status" value="1"/>
</dbReference>
<dbReference type="SUPFAM" id="SSF52402">
    <property type="entry name" value="Adenine nucleotide alpha hydrolases-like"/>
    <property type="match status" value="1"/>
</dbReference>
<keyword evidence="13" id="KW-1185">Reference proteome</keyword>
<gene>
    <name evidence="9 12" type="primary">guaA</name>
    <name evidence="12" type="ORF">JGS22_004090</name>
</gene>
<dbReference type="InterPro" id="IPR004739">
    <property type="entry name" value="GMP_synth_GATase"/>
</dbReference>
<feature type="active site" evidence="9">
    <location>
        <position position="180"/>
    </location>
</feature>
<dbReference type="FunFam" id="3.40.50.620:FF:000001">
    <property type="entry name" value="GMP synthase [glutamine-hydrolyzing]"/>
    <property type="match status" value="1"/>
</dbReference>
<reference evidence="12" key="1">
    <citation type="submission" date="2021-06" db="EMBL/GenBank/DDBJ databases">
        <title>Sequencing of actinobacteria type strains.</title>
        <authorList>
            <person name="Nguyen G.-S."/>
            <person name="Wentzel A."/>
        </authorList>
    </citation>
    <scope>NUCLEOTIDE SEQUENCE</scope>
    <source>
        <strain evidence="12">P38-E01</strain>
    </source>
</reference>
<dbReference type="HAMAP" id="MF_00344">
    <property type="entry name" value="GMP_synthase"/>
    <property type="match status" value="1"/>
</dbReference>
<comment type="pathway">
    <text evidence="2 9">Purine metabolism; GMP biosynthesis; GMP from XMP (L-Gln route): step 1/1.</text>
</comment>
<comment type="catalytic activity">
    <reaction evidence="9">
        <text>XMP + L-glutamine + ATP + H2O = GMP + L-glutamate + AMP + diphosphate + 2 H(+)</text>
        <dbReference type="Rhea" id="RHEA:11680"/>
        <dbReference type="ChEBI" id="CHEBI:15377"/>
        <dbReference type="ChEBI" id="CHEBI:15378"/>
        <dbReference type="ChEBI" id="CHEBI:29985"/>
        <dbReference type="ChEBI" id="CHEBI:30616"/>
        <dbReference type="ChEBI" id="CHEBI:33019"/>
        <dbReference type="ChEBI" id="CHEBI:57464"/>
        <dbReference type="ChEBI" id="CHEBI:58115"/>
        <dbReference type="ChEBI" id="CHEBI:58359"/>
        <dbReference type="ChEBI" id="CHEBI:456215"/>
        <dbReference type="EC" id="6.3.5.2"/>
    </reaction>
</comment>
<dbReference type="PANTHER" id="PTHR11922">
    <property type="entry name" value="GMP SYNTHASE-RELATED"/>
    <property type="match status" value="1"/>
</dbReference>
<organism evidence="12 13">
    <name type="scientific">Streptomyces tardus</name>
    <dbReference type="NCBI Taxonomy" id="2780544"/>
    <lineage>
        <taxon>Bacteria</taxon>
        <taxon>Bacillati</taxon>
        <taxon>Actinomycetota</taxon>
        <taxon>Actinomycetes</taxon>
        <taxon>Kitasatosporales</taxon>
        <taxon>Streptomycetaceae</taxon>
        <taxon>Streptomyces</taxon>
    </lineage>
</organism>
<evidence type="ECO:0000256" key="6">
    <source>
        <dbReference type="ARBA" id="ARBA00022755"/>
    </source>
</evidence>
<dbReference type="Proteomes" id="UP000694501">
    <property type="component" value="Unassembled WGS sequence"/>
</dbReference>
<dbReference type="NCBIfam" id="TIGR00888">
    <property type="entry name" value="guaA_Nterm"/>
    <property type="match status" value="1"/>
</dbReference>
<comment type="subunit">
    <text evidence="9">Homodimer.</text>
</comment>
<dbReference type="CDD" id="cd01742">
    <property type="entry name" value="GATase1_GMP_Synthase"/>
    <property type="match status" value="1"/>
</dbReference>
<evidence type="ECO:0000256" key="4">
    <source>
        <dbReference type="ARBA" id="ARBA00022741"/>
    </source>
</evidence>
<dbReference type="InterPro" id="IPR001674">
    <property type="entry name" value="GMP_synth_C"/>
</dbReference>
<evidence type="ECO:0000313" key="13">
    <source>
        <dbReference type="Proteomes" id="UP000694501"/>
    </source>
</evidence>
<dbReference type="RefSeq" id="WP_211039246.1">
    <property type="nucleotide sequence ID" value="NZ_JAELVF020000001.1"/>
</dbReference>
<dbReference type="EMBL" id="JAELVF020000001">
    <property type="protein sequence ID" value="MBU7596837.1"/>
    <property type="molecule type" value="Genomic_DNA"/>
</dbReference>
<evidence type="ECO:0000256" key="1">
    <source>
        <dbReference type="ARBA" id="ARBA00002332"/>
    </source>
</evidence>
<keyword evidence="7 9" id="KW-0067">ATP-binding</keyword>
<dbReference type="SUPFAM" id="SSF54810">
    <property type="entry name" value="GMP synthetase C-terminal dimerisation domain"/>
    <property type="match status" value="1"/>
</dbReference>
<dbReference type="Pfam" id="PF00117">
    <property type="entry name" value="GATase"/>
    <property type="match status" value="1"/>
</dbReference>
<dbReference type="NCBIfam" id="TIGR00884">
    <property type="entry name" value="guaA_Cterm"/>
    <property type="match status" value="1"/>
</dbReference>
<dbReference type="Gene3D" id="3.40.50.880">
    <property type="match status" value="1"/>
</dbReference>
<dbReference type="PROSITE" id="PS51553">
    <property type="entry name" value="GMPS_ATP_PPASE"/>
    <property type="match status" value="1"/>
</dbReference>
<dbReference type="InterPro" id="IPR014729">
    <property type="entry name" value="Rossmann-like_a/b/a_fold"/>
</dbReference>